<protein>
    <submittedName>
        <fullName evidence="2">MarR family transcriptional regulator</fullName>
    </submittedName>
</protein>
<dbReference type="Pfam" id="PF12802">
    <property type="entry name" value="MarR_2"/>
    <property type="match status" value="1"/>
</dbReference>
<dbReference type="PANTHER" id="PTHR33164">
    <property type="entry name" value="TRANSCRIPTIONAL REGULATOR, MARR FAMILY"/>
    <property type="match status" value="1"/>
</dbReference>
<name>A0ABT9A733_9BACT</name>
<dbReference type="InterPro" id="IPR036390">
    <property type="entry name" value="WH_DNA-bd_sf"/>
</dbReference>
<dbReference type="InterPro" id="IPR039422">
    <property type="entry name" value="MarR/SlyA-like"/>
</dbReference>
<dbReference type="SMART" id="SM00347">
    <property type="entry name" value="HTH_MARR"/>
    <property type="match status" value="1"/>
</dbReference>
<gene>
    <name evidence="2" type="ORF">Q5H92_04740</name>
</gene>
<feature type="domain" description="HTH marR-type" evidence="1">
    <location>
        <begin position="13"/>
        <end position="149"/>
    </location>
</feature>
<dbReference type="PANTHER" id="PTHR33164:SF99">
    <property type="entry name" value="MARR FAMILY REGULATORY PROTEIN"/>
    <property type="match status" value="1"/>
</dbReference>
<dbReference type="Gene3D" id="1.10.10.10">
    <property type="entry name" value="Winged helix-like DNA-binding domain superfamily/Winged helix DNA-binding domain"/>
    <property type="match status" value="1"/>
</dbReference>
<reference evidence="2" key="1">
    <citation type="submission" date="2023-07" db="EMBL/GenBank/DDBJ databases">
        <authorList>
            <person name="Kim M.K."/>
        </authorList>
    </citation>
    <scope>NUCLEOTIDE SEQUENCE</scope>
    <source>
        <strain evidence="2">M29</strain>
    </source>
</reference>
<dbReference type="InterPro" id="IPR036388">
    <property type="entry name" value="WH-like_DNA-bd_sf"/>
</dbReference>
<dbReference type="Proteomes" id="UP001167796">
    <property type="component" value="Unassembled WGS sequence"/>
</dbReference>
<dbReference type="InterPro" id="IPR000835">
    <property type="entry name" value="HTH_MarR-typ"/>
</dbReference>
<dbReference type="PROSITE" id="PS50995">
    <property type="entry name" value="HTH_MARR_2"/>
    <property type="match status" value="1"/>
</dbReference>
<dbReference type="PRINTS" id="PR00598">
    <property type="entry name" value="HTHMARR"/>
</dbReference>
<dbReference type="EMBL" id="JAUQSX010000002">
    <property type="protein sequence ID" value="MDO7845653.1"/>
    <property type="molecule type" value="Genomic_DNA"/>
</dbReference>
<evidence type="ECO:0000259" key="1">
    <source>
        <dbReference type="PROSITE" id="PS50995"/>
    </source>
</evidence>
<organism evidence="2 3">
    <name type="scientific">Hymenobacter mellowenesis</name>
    <dbReference type="NCBI Taxonomy" id="3063995"/>
    <lineage>
        <taxon>Bacteria</taxon>
        <taxon>Pseudomonadati</taxon>
        <taxon>Bacteroidota</taxon>
        <taxon>Cytophagia</taxon>
        <taxon>Cytophagales</taxon>
        <taxon>Hymenobacteraceae</taxon>
        <taxon>Hymenobacter</taxon>
    </lineage>
</organism>
<proteinExistence type="predicted"/>
<evidence type="ECO:0000313" key="2">
    <source>
        <dbReference type="EMBL" id="MDO7845653.1"/>
    </source>
</evidence>
<keyword evidence="3" id="KW-1185">Reference proteome</keyword>
<dbReference type="RefSeq" id="WP_305010344.1">
    <property type="nucleotide sequence ID" value="NZ_JAUQSX010000002.1"/>
</dbReference>
<evidence type="ECO:0000313" key="3">
    <source>
        <dbReference type="Proteomes" id="UP001167796"/>
    </source>
</evidence>
<accession>A0ABT9A733</accession>
<dbReference type="SUPFAM" id="SSF46785">
    <property type="entry name" value="Winged helix' DNA-binding domain"/>
    <property type="match status" value="1"/>
</dbReference>
<comment type="caution">
    <text evidence="2">The sequence shown here is derived from an EMBL/GenBank/DDBJ whole genome shotgun (WGS) entry which is preliminary data.</text>
</comment>
<sequence length="163" mass="18557">MRIEDEIKQPTFRDEYQKAIINLVYTTGWLQLRQATAFKTFGLTLPQFNILRILRGQHPLPATVALLIDRMLDKTSNASRIVDRLEEKKLVTRTVCPANRRAVDIRITPAGLELLKTIEDSGLMEKNGTQFLTPDEARQLNVLLDKIRTEDGDGTTLHQPSCE</sequence>